<keyword evidence="6" id="KW-1185">Reference proteome</keyword>
<comment type="function">
    <text evidence="4">Part of a sulfur-relay system.</text>
</comment>
<accession>A0A9Q6LMW4</accession>
<dbReference type="PANTHER" id="PTHR37010">
    <property type="entry name" value="SULFURTRANSFERASE TUSE"/>
    <property type="match status" value="1"/>
</dbReference>
<dbReference type="EMBL" id="CP038908">
    <property type="protein sequence ID" value="QGO06696.1"/>
    <property type="molecule type" value="Genomic_DNA"/>
</dbReference>
<dbReference type="GO" id="GO:0002143">
    <property type="term" value="P:tRNA wobble position uridine thiolation"/>
    <property type="evidence" value="ECO:0007669"/>
    <property type="project" value="TreeGrafter"/>
</dbReference>
<gene>
    <name evidence="5" type="primary">tusE</name>
    <name evidence="5" type="ORF">Psal009_02612</name>
</gene>
<dbReference type="GO" id="GO:0016740">
    <property type="term" value="F:transferase activity"/>
    <property type="evidence" value="ECO:0007669"/>
    <property type="project" value="UniProtKB-KW"/>
</dbReference>
<dbReference type="InterPro" id="IPR025526">
    <property type="entry name" value="DsrC-like_dom_sf"/>
</dbReference>
<evidence type="ECO:0000256" key="1">
    <source>
        <dbReference type="ARBA" id="ARBA00004496"/>
    </source>
</evidence>
<dbReference type="PIRSF" id="PIRSF006223">
    <property type="entry name" value="DsrC_TusE"/>
    <property type="match status" value="1"/>
</dbReference>
<dbReference type="EC" id="2.8.1.-" evidence="4"/>
<reference evidence="5 6" key="1">
    <citation type="submission" date="2019-04" db="EMBL/GenBank/DDBJ databases">
        <title>Complete genome sequencing of Piscirickettsia salmonis strain Psal-009.</title>
        <authorList>
            <person name="Schober I."/>
            <person name="Bunk B."/>
            <person name="Sproer C."/>
            <person name="Carril G.P."/>
            <person name="Riedel T."/>
            <person name="Flores-Herrera P.A."/>
            <person name="Nourdin-Galindo G."/>
            <person name="Marshall S.H."/>
            <person name="Overmann J."/>
        </authorList>
    </citation>
    <scope>NUCLEOTIDE SEQUENCE [LARGE SCALE GENOMIC DNA]</scope>
    <source>
        <strain evidence="5 6">Psal-009</strain>
    </source>
</reference>
<dbReference type="GO" id="GO:0097163">
    <property type="term" value="F:sulfur carrier activity"/>
    <property type="evidence" value="ECO:0007669"/>
    <property type="project" value="TreeGrafter"/>
</dbReference>
<organism evidence="5 6">
    <name type="scientific">Piscirickettsia salmonis</name>
    <dbReference type="NCBI Taxonomy" id="1238"/>
    <lineage>
        <taxon>Bacteria</taxon>
        <taxon>Pseudomonadati</taxon>
        <taxon>Pseudomonadota</taxon>
        <taxon>Gammaproteobacteria</taxon>
        <taxon>Thiotrichales</taxon>
        <taxon>Piscirickettsiaceae</taxon>
        <taxon>Piscirickettsia</taxon>
    </lineage>
</organism>
<name>A0A9Q6LMW4_PISSA</name>
<dbReference type="RefSeq" id="WP_016210716.1">
    <property type="nucleotide sequence ID" value="NZ_CP012413.1"/>
</dbReference>
<dbReference type="AlphaFoldDB" id="A0A9Q6LMW4"/>
<protein>
    <recommendedName>
        <fullName evidence="4">Sulfurtransferase</fullName>
        <ecNumber evidence="4">2.8.1.-</ecNumber>
    </recommendedName>
</protein>
<dbReference type="InterPro" id="IPR007453">
    <property type="entry name" value="DsrC/TusE"/>
</dbReference>
<dbReference type="FunFam" id="1.10.10.370:FF:000001">
    <property type="entry name" value="Sulfurtransferase"/>
    <property type="match status" value="1"/>
</dbReference>
<keyword evidence="2" id="KW-0963">Cytoplasm</keyword>
<proteinExistence type="inferred from homology"/>
<evidence type="ECO:0000313" key="5">
    <source>
        <dbReference type="EMBL" id="QGO06696.1"/>
    </source>
</evidence>
<dbReference type="Gene3D" id="3.30.1420.10">
    <property type="match status" value="1"/>
</dbReference>
<dbReference type="PANTHER" id="PTHR37010:SF1">
    <property type="entry name" value="SULFURTRANSFERASE TUSE"/>
    <property type="match status" value="1"/>
</dbReference>
<dbReference type="GeneID" id="66740253"/>
<sequence length="110" mass="12553">MTLHFNQQTIQTDSHGYLKNPTDWQPELAQVLAKQEGISLTKNHWEIIHFVRNFYQKYHTSPAIRMLVKALKAEYGAEKGNSLYLMKLFPQGAAKQATKIAGLPKPARCI</sequence>
<keyword evidence="3 4" id="KW-0808">Transferase</keyword>
<dbReference type="SUPFAM" id="SSF69721">
    <property type="entry name" value="DsrC, the gamma subunit of dissimilatory sulfite reductase"/>
    <property type="match status" value="1"/>
</dbReference>
<comment type="subcellular location">
    <subcellularLocation>
        <location evidence="1">Cytoplasm</location>
    </subcellularLocation>
</comment>
<evidence type="ECO:0000256" key="4">
    <source>
        <dbReference type="PIRNR" id="PIRNR006223"/>
    </source>
</evidence>
<evidence type="ECO:0000256" key="3">
    <source>
        <dbReference type="ARBA" id="ARBA00022679"/>
    </source>
</evidence>
<dbReference type="InterPro" id="IPR043163">
    <property type="entry name" value="DsrC-like_N"/>
</dbReference>
<dbReference type="Proteomes" id="UP000422232">
    <property type="component" value="Chromosome"/>
</dbReference>
<evidence type="ECO:0000256" key="2">
    <source>
        <dbReference type="ARBA" id="ARBA00022490"/>
    </source>
</evidence>
<dbReference type="Pfam" id="PF04358">
    <property type="entry name" value="DsrC"/>
    <property type="match status" value="1"/>
</dbReference>
<dbReference type="GO" id="GO:0005737">
    <property type="term" value="C:cytoplasm"/>
    <property type="evidence" value="ECO:0007669"/>
    <property type="project" value="UniProtKB-SubCell"/>
</dbReference>
<dbReference type="NCBIfam" id="TIGR03342">
    <property type="entry name" value="dsrC_tusE_dsvC"/>
    <property type="match status" value="1"/>
</dbReference>
<dbReference type="Gene3D" id="1.10.10.370">
    <property type="entry name" value="DsrC-like protein, C-terminal domain"/>
    <property type="match status" value="1"/>
</dbReference>
<evidence type="ECO:0000313" key="6">
    <source>
        <dbReference type="Proteomes" id="UP000422232"/>
    </source>
</evidence>
<dbReference type="InterPro" id="IPR042072">
    <property type="entry name" value="DsrC-like_C"/>
</dbReference>
<comment type="similarity">
    <text evidence="4">Belongs to the dsrC/tusE family.</text>
</comment>